<dbReference type="EMBL" id="MU825399">
    <property type="protein sequence ID" value="KAJ7392919.1"/>
    <property type="molecule type" value="Genomic_DNA"/>
</dbReference>
<proteinExistence type="predicted"/>
<protein>
    <recommendedName>
        <fullName evidence="4">SGNH hydrolase-type esterase domain-containing protein</fullName>
    </recommendedName>
</protein>
<keyword evidence="3" id="KW-1185">Reference proteome</keyword>
<evidence type="ECO:0000256" key="1">
    <source>
        <dbReference type="SAM" id="MobiDB-lite"/>
    </source>
</evidence>
<dbReference type="PANTHER" id="PTHR34407:SF1">
    <property type="entry name" value="SGNH HYDROLASE-TYPE ESTERASE DOMAIN-CONTAINING PROTEIN"/>
    <property type="match status" value="1"/>
</dbReference>
<feature type="region of interest" description="Disordered" evidence="1">
    <location>
        <begin position="44"/>
        <end position="67"/>
    </location>
</feature>
<dbReference type="Gene3D" id="3.40.50.1110">
    <property type="entry name" value="SGNH hydrolase"/>
    <property type="match status" value="1"/>
</dbReference>
<reference evidence="2" key="1">
    <citation type="submission" date="2023-01" db="EMBL/GenBank/DDBJ databases">
        <title>Genome assembly of the deep-sea coral Lophelia pertusa.</title>
        <authorList>
            <person name="Herrera S."/>
            <person name="Cordes E."/>
        </authorList>
    </citation>
    <scope>NUCLEOTIDE SEQUENCE</scope>
    <source>
        <strain evidence="2">USNM1676648</strain>
        <tissue evidence="2">Polyp</tissue>
    </source>
</reference>
<evidence type="ECO:0000313" key="2">
    <source>
        <dbReference type="EMBL" id="KAJ7392919.1"/>
    </source>
</evidence>
<dbReference type="SUPFAM" id="SSF52266">
    <property type="entry name" value="SGNH hydrolase"/>
    <property type="match status" value="1"/>
</dbReference>
<name>A0A9X0A7E3_9CNID</name>
<dbReference type="PANTHER" id="PTHR34407">
    <property type="entry name" value="EXPRESSED PROTEIN"/>
    <property type="match status" value="1"/>
</dbReference>
<dbReference type="OrthoDB" id="544608at2759"/>
<feature type="region of interest" description="Disordered" evidence="1">
    <location>
        <begin position="109"/>
        <end position="129"/>
    </location>
</feature>
<dbReference type="AlphaFoldDB" id="A0A9X0A7E3"/>
<accession>A0A9X0A7E3</accession>
<dbReference type="Proteomes" id="UP001163046">
    <property type="component" value="Unassembled WGS sequence"/>
</dbReference>
<evidence type="ECO:0008006" key="4">
    <source>
        <dbReference type="Google" id="ProtNLM"/>
    </source>
</evidence>
<feature type="compositionally biased region" description="Polar residues" evidence="1">
    <location>
        <begin position="117"/>
        <end position="129"/>
    </location>
</feature>
<comment type="caution">
    <text evidence="2">The sequence shown here is derived from an EMBL/GenBank/DDBJ whole genome shotgun (WGS) entry which is preliminary data.</text>
</comment>
<evidence type="ECO:0000313" key="3">
    <source>
        <dbReference type="Proteomes" id="UP001163046"/>
    </source>
</evidence>
<feature type="region of interest" description="Disordered" evidence="1">
    <location>
        <begin position="217"/>
        <end position="244"/>
    </location>
</feature>
<organism evidence="2 3">
    <name type="scientific">Desmophyllum pertusum</name>
    <dbReference type="NCBI Taxonomy" id="174260"/>
    <lineage>
        <taxon>Eukaryota</taxon>
        <taxon>Metazoa</taxon>
        <taxon>Cnidaria</taxon>
        <taxon>Anthozoa</taxon>
        <taxon>Hexacorallia</taxon>
        <taxon>Scleractinia</taxon>
        <taxon>Caryophylliina</taxon>
        <taxon>Caryophylliidae</taxon>
        <taxon>Desmophyllum</taxon>
    </lineage>
</organism>
<gene>
    <name evidence="2" type="ORF">OS493_008159</name>
</gene>
<dbReference type="InterPro" id="IPR036514">
    <property type="entry name" value="SGNH_hydro_sf"/>
</dbReference>
<feature type="compositionally biased region" description="Polar residues" evidence="1">
    <location>
        <begin position="175"/>
        <end position="187"/>
    </location>
</feature>
<feature type="region of interest" description="Disordered" evidence="1">
    <location>
        <begin position="172"/>
        <end position="194"/>
    </location>
</feature>
<sequence>MAPRLEKLSSLISPLKEFLKSPLSHMITLTYPRKQKYNTEIQVQHKDRQPDHGQPAFAASRDNEQNKQHMKGMDVLPKQKCSFFKEENRSLDSWSEEYQSLIEKLKDLYGKAHGNPSPGQSASSSNKPAFNDTQQMMQEVARFHSLFVGRDSNPRGIVEDKGMFFKDLKVDNANHSDSGISKQGKNVSQEEEQESLTKYLEDFISLVSSEGIAPSIEGNETTKHEAGPEPPPNAVSASAASKKENVTDLKNREIIVVSPKSLRDLMKNRSRNSSLPVVHKGIPITVNKANNSTLKLDFSLNKTAVNVQGQGKNLSGNATIHHQVSKDRPTLQIVNDTSNKDSVTSKSENDDLNVLYRDELKSLEISLSRDFHEQLDLLPKIVGRNRITPNMLRSGIANLGLVDPFQPVAGLRRTGEMLKAFTIRPSVTGGITQCTNNNISLKINTVAIGGTDSEYFSYCIKNYMRSLPDIVIWELAANDYKRYTGRDFAPAKPLEQLTRIILSLPSHPALILANFFRGNYYKTAVDQDCPDSEDEGGKSIAQYYKLTSLSWRNVICSGENGKDLDLKKLFSSDGYHPSLLGHAQMSSLLISYFKGVFEQTISEEMIKLRNRTRQSLQHDVLPSLAEPIFDDPETPTPLCWTLLTPDYDQKLRNTLPDLEFTEATGFQFANISHWPIRRDRLRCLKAIQTGAMLKMKFNVPSRENNGGHSGSYKRELAVTTHNSFGGMGTLWLDGDQSSARIIKEQKGQRRTQVNVLTQTLTPGAHTVYSICTATGILPFCCCSVVKNG</sequence>
<dbReference type="CDD" id="cd00229">
    <property type="entry name" value="SGNH_hydrolase"/>
    <property type="match status" value="1"/>
</dbReference>